<feature type="coiled-coil region" evidence="14">
    <location>
        <begin position="307"/>
        <end position="334"/>
    </location>
</feature>
<feature type="compositionally biased region" description="Basic and acidic residues" evidence="15">
    <location>
        <begin position="456"/>
        <end position="468"/>
    </location>
</feature>
<feature type="compositionally biased region" description="Basic and acidic residues" evidence="15">
    <location>
        <begin position="220"/>
        <end position="235"/>
    </location>
</feature>
<keyword evidence="8" id="KW-0479">Metal-binding</keyword>
<dbReference type="InterPro" id="IPR057576">
    <property type="entry name" value="NUCB1_N"/>
</dbReference>
<evidence type="ECO:0000256" key="8">
    <source>
        <dbReference type="ARBA" id="ARBA00022723"/>
    </source>
</evidence>
<dbReference type="GO" id="GO:0070062">
    <property type="term" value="C:extracellular exosome"/>
    <property type="evidence" value="ECO:0007669"/>
    <property type="project" value="TreeGrafter"/>
</dbReference>
<dbReference type="GO" id="GO:0005793">
    <property type="term" value="C:endoplasmic reticulum-Golgi intermediate compartment"/>
    <property type="evidence" value="ECO:0007669"/>
    <property type="project" value="TreeGrafter"/>
</dbReference>
<dbReference type="PANTHER" id="PTHR19237:SF20">
    <property type="entry name" value="NUCLEOBINDIN 1"/>
    <property type="match status" value="1"/>
</dbReference>
<evidence type="ECO:0000313" key="17">
    <source>
        <dbReference type="EMBL" id="KAK7905036.1"/>
    </source>
</evidence>
<evidence type="ECO:0000256" key="7">
    <source>
        <dbReference type="ARBA" id="ARBA00022553"/>
    </source>
</evidence>
<keyword evidence="18" id="KW-1185">Reference proteome</keyword>
<keyword evidence="13" id="KW-0472">Membrane</keyword>
<comment type="caution">
    <text evidence="17">The sequence shown here is derived from an EMBL/GenBank/DDBJ whole genome shotgun (WGS) entry which is preliminary data.</text>
</comment>
<evidence type="ECO:0000259" key="16">
    <source>
        <dbReference type="Pfam" id="PF25434"/>
    </source>
</evidence>
<evidence type="ECO:0000256" key="3">
    <source>
        <dbReference type="ARBA" id="ARBA00004555"/>
    </source>
</evidence>
<evidence type="ECO:0000256" key="5">
    <source>
        <dbReference type="ARBA" id="ARBA00022490"/>
    </source>
</evidence>
<proteinExistence type="predicted"/>
<evidence type="ECO:0000256" key="10">
    <source>
        <dbReference type="ARBA" id="ARBA00022737"/>
    </source>
</evidence>
<name>A0AAW0P0C5_9GOBI</name>
<dbReference type="EMBL" id="JBBPFD010000012">
    <property type="protein sequence ID" value="KAK7905036.1"/>
    <property type="molecule type" value="Genomic_DNA"/>
</dbReference>
<feature type="region of interest" description="Disordered" evidence="15">
    <location>
        <begin position="368"/>
        <end position="497"/>
    </location>
</feature>
<dbReference type="GO" id="GO:0005509">
    <property type="term" value="F:calcium ion binding"/>
    <property type="evidence" value="ECO:0007669"/>
    <property type="project" value="TreeGrafter"/>
</dbReference>
<dbReference type="Pfam" id="PF25434">
    <property type="entry name" value="NUCB1_N"/>
    <property type="match status" value="1"/>
</dbReference>
<dbReference type="AlphaFoldDB" id="A0AAW0P0C5"/>
<evidence type="ECO:0000256" key="2">
    <source>
        <dbReference type="ARBA" id="ARBA00004496"/>
    </source>
</evidence>
<accession>A0AAW0P0C5</accession>
<keyword evidence="12" id="KW-0333">Golgi apparatus</keyword>
<evidence type="ECO:0000256" key="9">
    <source>
        <dbReference type="ARBA" id="ARBA00022729"/>
    </source>
</evidence>
<dbReference type="InterPro" id="IPR040250">
    <property type="entry name" value="Nucleobindin"/>
</dbReference>
<dbReference type="GO" id="GO:0016020">
    <property type="term" value="C:membrane"/>
    <property type="evidence" value="ECO:0007669"/>
    <property type="project" value="UniProtKB-SubCell"/>
</dbReference>
<feature type="domain" description="NUCB1-like N-terminal" evidence="16">
    <location>
        <begin position="62"/>
        <end position="194"/>
    </location>
</feature>
<keyword evidence="5" id="KW-0963">Cytoplasm</keyword>
<evidence type="ECO:0000256" key="13">
    <source>
        <dbReference type="ARBA" id="ARBA00023136"/>
    </source>
</evidence>
<evidence type="ECO:0000313" key="18">
    <source>
        <dbReference type="Proteomes" id="UP001460270"/>
    </source>
</evidence>
<keyword evidence="7" id="KW-0597">Phosphoprotein</keyword>
<feature type="compositionally biased region" description="Polar residues" evidence="15">
    <location>
        <begin position="436"/>
        <end position="455"/>
    </location>
</feature>
<dbReference type="InterPro" id="IPR018247">
    <property type="entry name" value="EF_Hand_1_Ca_BS"/>
</dbReference>
<evidence type="ECO:0000256" key="1">
    <source>
        <dbReference type="ARBA" id="ARBA00004170"/>
    </source>
</evidence>
<organism evidence="17 18">
    <name type="scientific">Mugilogobius chulae</name>
    <name type="common">yellowstripe goby</name>
    <dbReference type="NCBI Taxonomy" id="88201"/>
    <lineage>
        <taxon>Eukaryota</taxon>
        <taxon>Metazoa</taxon>
        <taxon>Chordata</taxon>
        <taxon>Craniata</taxon>
        <taxon>Vertebrata</taxon>
        <taxon>Euteleostomi</taxon>
        <taxon>Actinopterygii</taxon>
        <taxon>Neopterygii</taxon>
        <taxon>Teleostei</taxon>
        <taxon>Neoteleostei</taxon>
        <taxon>Acanthomorphata</taxon>
        <taxon>Gobiaria</taxon>
        <taxon>Gobiiformes</taxon>
        <taxon>Gobioidei</taxon>
        <taxon>Gobiidae</taxon>
        <taxon>Gobionellinae</taxon>
        <taxon>Mugilogobius</taxon>
    </lineage>
</organism>
<dbReference type="GO" id="GO:0005794">
    <property type="term" value="C:Golgi apparatus"/>
    <property type="evidence" value="ECO:0007669"/>
    <property type="project" value="UniProtKB-SubCell"/>
</dbReference>
<dbReference type="SUPFAM" id="SSF47473">
    <property type="entry name" value="EF-hand"/>
    <property type="match status" value="1"/>
</dbReference>
<keyword evidence="9" id="KW-0732">Signal</keyword>
<protein>
    <recommendedName>
        <fullName evidence="16">NUCB1-like N-terminal domain-containing protein</fullName>
    </recommendedName>
</protein>
<feature type="region of interest" description="Disordered" evidence="15">
    <location>
        <begin position="220"/>
        <end position="254"/>
    </location>
</feature>
<keyword evidence="11" id="KW-0106">Calcium</keyword>
<dbReference type="PANTHER" id="PTHR19237">
    <property type="entry name" value="NUCLEOBINDIN"/>
    <property type="match status" value="1"/>
</dbReference>
<dbReference type="Proteomes" id="UP001460270">
    <property type="component" value="Unassembled WGS sequence"/>
</dbReference>
<evidence type="ECO:0000256" key="6">
    <source>
        <dbReference type="ARBA" id="ARBA00022525"/>
    </source>
</evidence>
<comment type="subcellular location">
    <subcellularLocation>
        <location evidence="2">Cytoplasm</location>
    </subcellularLocation>
    <subcellularLocation>
        <location evidence="3">Golgi apparatus</location>
    </subcellularLocation>
    <subcellularLocation>
        <location evidence="1">Membrane</location>
        <topology evidence="1">Peripheral membrane protein</topology>
    </subcellularLocation>
    <subcellularLocation>
        <location evidence="4">Secreted</location>
    </subcellularLocation>
</comment>
<sequence length="497" mass="58216">MNELTTASAAHTNILCRGLQPSSDSEDSNTLDCSFLSMELRALLFPLVLLQILVQTQSSPVNRNHTQTQDKPPPKSADVGLHYNKYLQQVIEYLEKDPHFREKLKNANMSHIQDGSLAQELDFVHHDVRTKLDELKREEVIRLRMLLKAKKDLKNGKGEFKNHQALLKHFDHMDFKNPHVFEAQDLDRLIKAATKDLKSLDQQHHQAFKQYEMLKEHQRRERLKHMSKEEREKKSATTRRMKEKHSKHGKINHPGSEEQLKEVWRDTDGLDPEDFNSKTFFKLHDGYLDEDEQEALFNKELAKAYESDHEEDDMMEMEEERLRMREELQSEYDTDHDQLISEQEFEAHAKSKEFHDNEEWETLDHAPFYTDEEMEEFESHLDQEMDQHYNEVEKLEQQKHELEQKQKELDQRKHELDKLDSTRLECPAELFPCSGGENTLSKSQSKLSIVSPQLSSDEKSKSVRRAEDPGEAVESDDVISVPSSDDSSFSLRQPDGV</sequence>
<keyword evidence="6" id="KW-0964">Secreted</keyword>
<keyword evidence="14" id="KW-0175">Coiled coil</keyword>
<gene>
    <name evidence="17" type="ORF">WMY93_017643</name>
</gene>
<evidence type="ECO:0000256" key="12">
    <source>
        <dbReference type="ARBA" id="ARBA00023034"/>
    </source>
</evidence>
<evidence type="ECO:0000256" key="15">
    <source>
        <dbReference type="SAM" id="MobiDB-lite"/>
    </source>
</evidence>
<reference evidence="18" key="1">
    <citation type="submission" date="2024-04" db="EMBL/GenBank/DDBJ databases">
        <title>Salinicola lusitanus LLJ914,a marine bacterium isolated from the Okinawa Trough.</title>
        <authorList>
            <person name="Li J."/>
        </authorList>
    </citation>
    <scope>NUCLEOTIDE SEQUENCE [LARGE SCALE GENOMIC DNA]</scope>
</reference>
<evidence type="ECO:0000256" key="14">
    <source>
        <dbReference type="SAM" id="Coils"/>
    </source>
</evidence>
<dbReference type="Gene3D" id="1.10.238.10">
    <property type="entry name" value="EF-hand"/>
    <property type="match status" value="1"/>
</dbReference>
<feature type="compositionally biased region" description="Low complexity" evidence="15">
    <location>
        <begin position="478"/>
        <end position="490"/>
    </location>
</feature>
<feature type="compositionally biased region" description="Basic residues" evidence="15">
    <location>
        <begin position="236"/>
        <end position="251"/>
    </location>
</feature>
<evidence type="ECO:0000256" key="11">
    <source>
        <dbReference type="ARBA" id="ARBA00022837"/>
    </source>
</evidence>
<feature type="compositionally biased region" description="Basic and acidic residues" evidence="15">
    <location>
        <begin position="377"/>
        <end position="423"/>
    </location>
</feature>
<dbReference type="PROSITE" id="PS00018">
    <property type="entry name" value="EF_HAND_1"/>
    <property type="match status" value="1"/>
</dbReference>
<keyword evidence="10" id="KW-0677">Repeat</keyword>
<evidence type="ECO:0000256" key="4">
    <source>
        <dbReference type="ARBA" id="ARBA00004613"/>
    </source>
</evidence>
<dbReference type="InterPro" id="IPR011992">
    <property type="entry name" value="EF-hand-dom_pair"/>
</dbReference>